<comment type="catalytic activity">
    <reaction evidence="7 8">
        <text>L-histidinol phosphate + H2O = L-histidinol + phosphate</text>
        <dbReference type="Rhea" id="RHEA:14465"/>
        <dbReference type="ChEBI" id="CHEBI:15377"/>
        <dbReference type="ChEBI" id="CHEBI:43474"/>
        <dbReference type="ChEBI" id="CHEBI:57699"/>
        <dbReference type="ChEBI" id="CHEBI:57980"/>
        <dbReference type="EC" id="3.1.3.15"/>
    </reaction>
</comment>
<feature type="domain" description="PHP" evidence="9">
    <location>
        <begin position="4"/>
        <end position="232"/>
    </location>
</feature>
<dbReference type="PANTHER" id="PTHR21039:SF0">
    <property type="entry name" value="HISTIDINOL-PHOSPHATASE"/>
    <property type="match status" value="1"/>
</dbReference>
<evidence type="ECO:0000256" key="7">
    <source>
        <dbReference type="ARBA" id="ARBA00049158"/>
    </source>
</evidence>
<dbReference type="InterPro" id="IPR004013">
    <property type="entry name" value="PHP_dom"/>
</dbReference>
<keyword evidence="11" id="KW-1185">Reference proteome</keyword>
<evidence type="ECO:0000256" key="5">
    <source>
        <dbReference type="ARBA" id="ARBA00022801"/>
    </source>
</evidence>
<comment type="caution">
    <text evidence="10">The sequence shown here is derived from an EMBL/GenBank/DDBJ whole genome shotgun (WGS) entry which is preliminary data.</text>
</comment>
<organism evidence="10 11">
    <name type="scientific">Actinomortierella ambigua</name>
    <dbReference type="NCBI Taxonomy" id="1343610"/>
    <lineage>
        <taxon>Eukaryota</taxon>
        <taxon>Fungi</taxon>
        <taxon>Fungi incertae sedis</taxon>
        <taxon>Mucoromycota</taxon>
        <taxon>Mortierellomycotina</taxon>
        <taxon>Mortierellomycetes</taxon>
        <taxon>Mortierellales</taxon>
        <taxon>Mortierellaceae</taxon>
        <taxon>Actinomortierella</taxon>
    </lineage>
</organism>
<dbReference type="Proteomes" id="UP000807716">
    <property type="component" value="Unassembled WGS sequence"/>
</dbReference>
<comment type="similarity">
    <text evidence="2 8">Belongs to the PHP hydrolase family. HisK subfamily.</text>
</comment>
<keyword evidence="6 8" id="KW-0368">Histidine biosynthesis</keyword>
<dbReference type="AlphaFoldDB" id="A0A9P6U411"/>
<keyword evidence="4 8" id="KW-0028">Amino-acid biosynthesis</keyword>
<evidence type="ECO:0000259" key="9">
    <source>
        <dbReference type="Pfam" id="PF02811"/>
    </source>
</evidence>
<dbReference type="GO" id="GO:0004401">
    <property type="term" value="F:histidinol-phosphatase activity"/>
    <property type="evidence" value="ECO:0007669"/>
    <property type="project" value="UniProtKB-UniRule"/>
</dbReference>
<proteinExistence type="inferred from homology"/>
<dbReference type="NCBIfam" id="TIGR01856">
    <property type="entry name" value="hisJ_fam"/>
    <property type="match status" value="1"/>
</dbReference>
<dbReference type="Pfam" id="PF02811">
    <property type="entry name" value="PHP"/>
    <property type="match status" value="1"/>
</dbReference>
<dbReference type="GO" id="GO:0005737">
    <property type="term" value="C:cytoplasm"/>
    <property type="evidence" value="ECO:0007669"/>
    <property type="project" value="TreeGrafter"/>
</dbReference>
<dbReference type="GO" id="GO:0000105">
    <property type="term" value="P:L-histidine biosynthetic process"/>
    <property type="evidence" value="ECO:0007669"/>
    <property type="project" value="UniProtKB-UniRule"/>
</dbReference>
<dbReference type="InterPro" id="IPR016195">
    <property type="entry name" value="Pol/histidinol_Pase-like"/>
</dbReference>
<reference evidence="10" key="1">
    <citation type="journal article" date="2020" name="Fungal Divers.">
        <title>Resolving the Mortierellaceae phylogeny through synthesis of multi-gene phylogenetics and phylogenomics.</title>
        <authorList>
            <person name="Vandepol N."/>
            <person name="Liber J."/>
            <person name="Desiro A."/>
            <person name="Na H."/>
            <person name="Kennedy M."/>
            <person name="Barry K."/>
            <person name="Grigoriev I.V."/>
            <person name="Miller A.N."/>
            <person name="O'Donnell K."/>
            <person name="Stajich J.E."/>
            <person name="Bonito G."/>
        </authorList>
    </citation>
    <scope>NUCLEOTIDE SEQUENCE</scope>
    <source>
        <strain evidence="10">BC1065</strain>
    </source>
</reference>
<dbReference type="CDD" id="cd12110">
    <property type="entry name" value="PHP_HisPPase_Hisj_like"/>
    <property type="match status" value="1"/>
</dbReference>
<gene>
    <name evidence="10" type="primary">HIS2</name>
    <name evidence="10" type="ORF">DFQ27_003973</name>
</gene>
<sequence length="345" mass="39690">MFSFHSHSGQFCMHATGTLEQVVQSAIAKKFTTYGLSEHMPRYLPDQLYPEEAHLSTRDLEGMFDSYLAEAQRLRDAYRDQITLLIGFETEYFGSQSIQWIRQLRHRHRLGEGPEGLAPVQYIVGSMHHVDSVPIDFSLELYQKALQVVGKGDWKRLFERYFESQYEMLQQLQPEVVGHFDLVRIFFKPAVLDASGLDAASPSFQLTDHLWSLVKRNIDYVVSYGGLFELNSRAWKKGLADAYPQRDILEYILEKRGRITLSDDSHGPKDVGMFYVPELKQYLERMNIKEVFYLAPKEEEHLVDAGEILTTSALSETGSFQHVIVKSVPVWSLDFSLASEDVSYK</sequence>
<dbReference type="SUPFAM" id="SSF89550">
    <property type="entry name" value="PHP domain-like"/>
    <property type="match status" value="1"/>
</dbReference>
<dbReference type="InterPro" id="IPR010140">
    <property type="entry name" value="Histidinol_P_phosphatase_HisJ"/>
</dbReference>
<evidence type="ECO:0000256" key="8">
    <source>
        <dbReference type="RuleBase" id="RU366003"/>
    </source>
</evidence>
<evidence type="ECO:0000256" key="6">
    <source>
        <dbReference type="ARBA" id="ARBA00023102"/>
    </source>
</evidence>
<comment type="pathway">
    <text evidence="1 8">Amino-acid biosynthesis; L-histidine biosynthesis; L-histidine from 5-phospho-alpha-D-ribose 1-diphosphate: step 8/9.</text>
</comment>
<dbReference type="EMBL" id="JAAAJB010000279">
    <property type="protein sequence ID" value="KAG0259583.1"/>
    <property type="molecule type" value="Genomic_DNA"/>
</dbReference>
<dbReference type="EC" id="3.1.3.15" evidence="3 8"/>
<evidence type="ECO:0000256" key="4">
    <source>
        <dbReference type="ARBA" id="ARBA00022605"/>
    </source>
</evidence>
<accession>A0A9P6U411</accession>
<protein>
    <recommendedName>
        <fullName evidence="3 8">Histidinol-phosphatase</fullName>
        <shortName evidence="8">HolPase</shortName>
        <ecNumber evidence="3 8">3.1.3.15</ecNumber>
    </recommendedName>
</protein>
<evidence type="ECO:0000256" key="1">
    <source>
        <dbReference type="ARBA" id="ARBA00004970"/>
    </source>
</evidence>
<evidence type="ECO:0000313" key="11">
    <source>
        <dbReference type="Proteomes" id="UP000807716"/>
    </source>
</evidence>
<keyword evidence="5 8" id="KW-0378">Hydrolase</keyword>
<dbReference type="OrthoDB" id="5957391at2759"/>
<evidence type="ECO:0000256" key="3">
    <source>
        <dbReference type="ARBA" id="ARBA00013085"/>
    </source>
</evidence>
<evidence type="ECO:0000313" key="10">
    <source>
        <dbReference type="EMBL" id="KAG0259583.1"/>
    </source>
</evidence>
<dbReference type="PANTHER" id="PTHR21039">
    <property type="entry name" value="HISTIDINOL PHOSPHATASE-RELATED"/>
    <property type="match status" value="1"/>
</dbReference>
<dbReference type="Gene3D" id="3.20.20.140">
    <property type="entry name" value="Metal-dependent hydrolases"/>
    <property type="match status" value="1"/>
</dbReference>
<evidence type="ECO:0000256" key="2">
    <source>
        <dbReference type="ARBA" id="ARBA00009152"/>
    </source>
</evidence>
<name>A0A9P6U411_9FUNG</name>